<dbReference type="eggNOG" id="ENOG5034AY4">
    <property type="taxonomic scope" value="Bacteria"/>
</dbReference>
<reference evidence="1 2" key="1">
    <citation type="submission" date="2011-02" db="EMBL/GenBank/DDBJ databases">
        <authorList>
            <person name="Weinstock G."/>
            <person name="Sodergren E."/>
            <person name="Clifton S."/>
            <person name="Fulton L."/>
            <person name="Fulton B."/>
            <person name="Courtney L."/>
            <person name="Fronick C."/>
            <person name="Harrison M."/>
            <person name="Strong C."/>
            <person name="Farmer C."/>
            <person name="Delahaunty K."/>
            <person name="Markovic C."/>
            <person name="Hall O."/>
            <person name="Minx P."/>
            <person name="Tomlinson C."/>
            <person name="Mitreva M."/>
            <person name="Hou S."/>
            <person name="Chen J."/>
            <person name="Wollam A."/>
            <person name="Pepin K.H."/>
            <person name="Johnson M."/>
            <person name="Bhonagiri V."/>
            <person name="Zhang X."/>
            <person name="Suruliraj S."/>
            <person name="Warren W."/>
            <person name="Chinwalla A."/>
            <person name="Mardis E.R."/>
            <person name="Wilson R.K."/>
        </authorList>
    </citation>
    <scope>NUCLEOTIDE SEQUENCE [LARGE SCALE GENOMIC DNA]</scope>
    <source>
        <strain evidence="1 2">YIT 11859</strain>
    </source>
</reference>
<evidence type="ECO:0000313" key="1">
    <source>
        <dbReference type="EMBL" id="EGG52234.1"/>
    </source>
</evidence>
<comment type="caution">
    <text evidence="1">The sequence shown here is derived from an EMBL/GenBank/DDBJ whole genome shotgun (WGS) entry which is preliminary data.</text>
</comment>
<dbReference type="RefSeq" id="WP_008811632.1">
    <property type="nucleotide sequence ID" value="NZ_GL883742.1"/>
</dbReference>
<name>F3QMA1_9BURK</name>
<sequence length="49" mass="5866">MGARLRIRTRESRAFGPYYRWLRGCMDEADTYNYPKTLSEQIFFESNPA</sequence>
<dbReference type="GeneID" id="51807202"/>
<dbReference type="Proteomes" id="UP000005156">
    <property type="component" value="Unassembled WGS sequence"/>
</dbReference>
<evidence type="ECO:0000313" key="2">
    <source>
        <dbReference type="Proteomes" id="UP000005156"/>
    </source>
</evidence>
<dbReference type="HOGENOM" id="CLU_3133118_0_0_4"/>
<organism evidence="1 2">
    <name type="scientific">Parasutterella excrementihominis YIT 11859</name>
    <dbReference type="NCBI Taxonomy" id="762966"/>
    <lineage>
        <taxon>Bacteria</taxon>
        <taxon>Pseudomonadati</taxon>
        <taxon>Pseudomonadota</taxon>
        <taxon>Betaproteobacteria</taxon>
        <taxon>Burkholderiales</taxon>
        <taxon>Sutterellaceae</taxon>
        <taxon>Parasutterella</taxon>
    </lineage>
</organism>
<dbReference type="EMBL" id="AFBP01000072">
    <property type="protein sequence ID" value="EGG52234.1"/>
    <property type="molecule type" value="Genomic_DNA"/>
</dbReference>
<accession>F3QMA1</accession>
<proteinExistence type="predicted"/>
<gene>
    <name evidence="1" type="ORF">HMPREF9439_02078</name>
</gene>
<keyword evidence="2" id="KW-1185">Reference proteome</keyword>
<protein>
    <submittedName>
        <fullName evidence="1">Uncharacterized protein</fullName>
    </submittedName>
</protein>
<dbReference type="AlphaFoldDB" id="F3QMA1"/>